<comment type="caution">
    <text evidence="1">The sequence shown here is derived from an EMBL/GenBank/DDBJ whole genome shotgun (WGS) entry which is preliminary data.</text>
</comment>
<reference evidence="1" key="1">
    <citation type="journal article" date="2019" name="Plant J.">
        <title>Chlorella vulgaris genome assembly and annotation reveals the molecular basis for metabolic acclimation to high light conditions.</title>
        <authorList>
            <person name="Cecchin M."/>
            <person name="Marcolungo L."/>
            <person name="Rossato M."/>
            <person name="Girolomoni L."/>
            <person name="Cosentino E."/>
            <person name="Cuine S."/>
            <person name="Li-Beisson Y."/>
            <person name="Delledonne M."/>
            <person name="Ballottari M."/>
        </authorList>
    </citation>
    <scope>NUCLEOTIDE SEQUENCE</scope>
    <source>
        <strain evidence="1">211/11P</strain>
    </source>
</reference>
<organism evidence="1 2">
    <name type="scientific">Chlorella vulgaris</name>
    <name type="common">Green alga</name>
    <dbReference type="NCBI Taxonomy" id="3077"/>
    <lineage>
        <taxon>Eukaryota</taxon>
        <taxon>Viridiplantae</taxon>
        <taxon>Chlorophyta</taxon>
        <taxon>core chlorophytes</taxon>
        <taxon>Trebouxiophyceae</taxon>
        <taxon>Chlorellales</taxon>
        <taxon>Chlorellaceae</taxon>
        <taxon>Chlorella clade</taxon>
        <taxon>Chlorella</taxon>
    </lineage>
</organism>
<keyword evidence="2" id="KW-1185">Reference proteome</keyword>
<sequence length="131" mass="13469">MLSLFRSMSSATTLCRLAPALTASVHSSAPGKTPASALASSAPPAADPSQIESALAGMLGVSLDQAHSILVSHPAIAAQCVKPSILFERLELLAVGLGLSPSRLRALVLQKPDLLSDLSVDELHSMAGFNK</sequence>
<dbReference type="Gene3D" id="1.25.70.10">
    <property type="entry name" value="Transcription termination factor 3, mitochondrial"/>
    <property type="match status" value="1"/>
</dbReference>
<gene>
    <name evidence="1" type="ORF">D9Q98_009896</name>
</gene>
<dbReference type="EMBL" id="SIDB01000013">
    <property type="protein sequence ID" value="KAI3424343.1"/>
    <property type="molecule type" value="Genomic_DNA"/>
</dbReference>
<dbReference type="AlphaFoldDB" id="A0A9D4YSS8"/>
<protein>
    <submittedName>
        <fullName evidence="1">Uncharacterized protein</fullName>
    </submittedName>
</protein>
<dbReference type="InterPro" id="IPR038538">
    <property type="entry name" value="MTERF_sf"/>
</dbReference>
<reference evidence="1" key="2">
    <citation type="submission" date="2020-11" db="EMBL/GenBank/DDBJ databases">
        <authorList>
            <person name="Cecchin M."/>
            <person name="Marcolungo L."/>
            <person name="Rossato M."/>
            <person name="Girolomoni L."/>
            <person name="Cosentino E."/>
            <person name="Cuine S."/>
            <person name="Li-Beisson Y."/>
            <person name="Delledonne M."/>
            <person name="Ballottari M."/>
        </authorList>
    </citation>
    <scope>NUCLEOTIDE SEQUENCE</scope>
    <source>
        <strain evidence="1">211/11P</strain>
        <tissue evidence="1">Whole cell</tissue>
    </source>
</reference>
<name>A0A9D4YSS8_CHLVU</name>
<evidence type="ECO:0000313" key="1">
    <source>
        <dbReference type="EMBL" id="KAI3424343.1"/>
    </source>
</evidence>
<proteinExistence type="predicted"/>
<accession>A0A9D4YSS8</accession>
<evidence type="ECO:0000313" key="2">
    <source>
        <dbReference type="Proteomes" id="UP001055712"/>
    </source>
</evidence>
<dbReference type="OrthoDB" id="517293at2759"/>
<dbReference type="Proteomes" id="UP001055712">
    <property type="component" value="Unassembled WGS sequence"/>
</dbReference>